<comment type="caution">
    <text evidence="1">The sequence shown here is derived from an EMBL/GenBank/DDBJ whole genome shotgun (WGS) entry which is preliminary data.</text>
</comment>
<dbReference type="AlphaFoldDB" id="A0A3N1H1B8"/>
<organism evidence="1 2">
    <name type="scientific">Saccharothrix texasensis</name>
    <dbReference type="NCBI Taxonomy" id="103734"/>
    <lineage>
        <taxon>Bacteria</taxon>
        <taxon>Bacillati</taxon>
        <taxon>Actinomycetota</taxon>
        <taxon>Actinomycetes</taxon>
        <taxon>Pseudonocardiales</taxon>
        <taxon>Pseudonocardiaceae</taxon>
        <taxon>Saccharothrix</taxon>
    </lineage>
</organism>
<proteinExistence type="predicted"/>
<reference evidence="1 2" key="1">
    <citation type="submission" date="2018-11" db="EMBL/GenBank/DDBJ databases">
        <title>Sequencing the genomes of 1000 actinobacteria strains.</title>
        <authorList>
            <person name="Klenk H.-P."/>
        </authorList>
    </citation>
    <scope>NUCLEOTIDE SEQUENCE [LARGE SCALE GENOMIC DNA]</scope>
    <source>
        <strain evidence="1 2">DSM 44231</strain>
    </source>
</reference>
<dbReference type="Proteomes" id="UP000268727">
    <property type="component" value="Unassembled WGS sequence"/>
</dbReference>
<dbReference type="Gene3D" id="1.10.3230.30">
    <property type="entry name" value="Phage gp6-like head-tail connector protein"/>
    <property type="match status" value="1"/>
</dbReference>
<gene>
    <name evidence="1" type="ORF">EDD40_1549</name>
</gene>
<evidence type="ECO:0000313" key="2">
    <source>
        <dbReference type="Proteomes" id="UP000268727"/>
    </source>
</evidence>
<sequence length="269" mass="28864">MTYDLGDTARLRFEVRDAAGALAAPGGDVTCTITLPDDTTVTPDVTNASTGVYTAEFLTEDVGRHLVRWVATGTNATADADILDVRPADRAWLISLADARKQLNLLSTTDDGELRDWMGATTFVVERHTQRAFVRRTRTETARGGRQGIPLIWGPIASITSMQPLLDTGTGYDPADLTWTSSDILRLRSGASFAAGEYTVVYVAGDNTAIPEHVTAAGRIILGHLWETQRGQTSLPSRGGDEDYEAALIGYAIPNRAVELLGKPVGGFA</sequence>
<dbReference type="EMBL" id="RJKM01000001">
    <property type="protein sequence ID" value="ROP36284.1"/>
    <property type="molecule type" value="Genomic_DNA"/>
</dbReference>
<dbReference type="Gene3D" id="2.60.40.10">
    <property type="entry name" value="Immunoglobulins"/>
    <property type="match status" value="1"/>
</dbReference>
<dbReference type="GO" id="GO:0005975">
    <property type="term" value="P:carbohydrate metabolic process"/>
    <property type="evidence" value="ECO:0007669"/>
    <property type="project" value="UniProtKB-ARBA"/>
</dbReference>
<protein>
    <recommendedName>
        <fullName evidence="3">Ig-like domain-containing protein</fullName>
    </recommendedName>
</protein>
<dbReference type="OrthoDB" id="4940937at2"/>
<name>A0A3N1H1B8_9PSEU</name>
<keyword evidence="2" id="KW-1185">Reference proteome</keyword>
<evidence type="ECO:0008006" key="3">
    <source>
        <dbReference type="Google" id="ProtNLM"/>
    </source>
</evidence>
<evidence type="ECO:0000313" key="1">
    <source>
        <dbReference type="EMBL" id="ROP36284.1"/>
    </source>
</evidence>
<dbReference type="InterPro" id="IPR013783">
    <property type="entry name" value="Ig-like_fold"/>
</dbReference>
<dbReference type="RefSeq" id="WP_123742299.1">
    <property type="nucleotide sequence ID" value="NZ_RJKM01000001.1"/>
</dbReference>
<accession>A0A3N1H1B8</accession>